<keyword evidence="1" id="KW-0812">Transmembrane</keyword>
<reference evidence="3" key="1">
    <citation type="submission" date="2022-07" db="EMBL/GenBank/DDBJ databases">
        <title>Genome Sequence of Physisporinus lineatus.</title>
        <authorList>
            <person name="Buettner E."/>
        </authorList>
    </citation>
    <scope>NUCLEOTIDE SEQUENCE</scope>
    <source>
        <strain evidence="3">VT162</strain>
    </source>
</reference>
<keyword evidence="1" id="KW-0472">Membrane</keyword>
<accession>A0AAD5YEV7</accession>
<keyword evidence="1" id="KW-1133">Transmembrane helix</keyword>
<evidence type="ECO:0000259" key="2">
    <source>
        <dbReference type="Pfam" id="PF20151"/>
    </source>
</evidence>
<evidence type="ECO:0000256" key="1">
    <source>
        <dbReference type="SAM" id="Phobius"/>
    </source>
</evidence>
<feature type="transmembrane region" description="Helical" evidence="1">
    <location>
        <begin position="223"/>
        <end position="247"/>
    </location>
</feature>
<dbReference type="EMBL" id="JANAWD010000310">
    <property type="protein sequence ID" value="KAJ3481664.1"/>
    <property type="molecule type" value="Genomic_DNA"/>
</dbReference>
<dbReference type="AlphaFoldDB" id="A0AAD5YEV7"/>
<proteinExistence type="predicted"/>
<evidence type="ECO:0000313" key="3">
    <source>
        <dbReference type="EMBL" id="KAJ3481664.1"/>
    </source>
</evidence>
<evidence type="ECO:0000313" key="4">
    <source>
        <dbReference type="Proteomes" id="UP001212997"/>
    </source>
</evidence>
<gene>
    <name evidence="3" type="ORF">NLI96_g7505</name>
</gene>
<dbReference type="Proteomes" id="UP001212997">
    <property type="component" value="Unassembled WGS sequence"/>
</dbReference>
<sequence>MSSNRLLLEFELDTNLFNTLPIWDYLLTIHLEVDYMWPAKWTIVKVLFMSTRYLPLVDLPLALFLDTHPLISVETCHTLFSVRGWSILTGISTAENSPPRVILALRTWAIWERGKRIGYVLVAASIGCLIPSLVFEKIFLDSLIFAPNAEHKTVVLGFLLSYFLYFPEFTCFKVHTNPCEFHCDLEFHYGDYFRDIRDGSHSGEGYRVAGSRSVIAVLYRDGFLYFCYLFCITFINIIVTTAAPGYLAPANLLILQRVMHSCLTARVLLNLRKAHKVEIYEIELSERWEEGLAEQRTRWSLSS</sequence>
<comment type="caution">
    <text evidence="3">The sequence shown here is derived from an EMBL/GenBank/DDBJ whole genome shotgun (WGS) entry which is preliminary data.</text>
</comment>
<dbReference type="InterPro" id="IPR045340">
    <property type="entry name" value="DUF6533"/>
</dbReference>
<name>A0AAD5YEV7_9APHY</name>
<organism evidence="3 4">
    <name type="scientific">Meripilus lineatus</name>
    <dbReference type="NCBI Taxonomy" id="2056292"/>
    <lineage>
        <taxon>Eukaryota</taxon>
        <taxon>Fungi</taxon>
        <taxon>Dikarya</taxon>
        <taxon>Basidiomycota</taxon>
        <taxon>Agaricomycotina</taxon>
        <taxon>Agaricomycetes</taxon>
        <taxon>Polyporales</taxon>
        <taxon>Meripilaceae</taxon>
        <taxon>Meripilus</taxon>
    </lineage>
</organism>
<keyword evidence="4" id="KW-1185">Reference proteome</keyword>
<feature type="domain" description="DUF6533" evidence="2">
    <location>
        <begin position="19"/>
        <end position="57"/>
    </location>
</feature>
<dbReference type="Pfam" id="PF20151">
    <property type="entry name" value="DUF6533"/>
    <property type="match status" value="1"/>
</dbReference>
<feature type="transmembrane region" description="Helical" evidence="1">
    <location>
        <begin position="117"/>
        <end position="135"/>
    </location>
</feature>
<protein>
    <recommendedName>
        <fullName evidence="2">DUF6533 domain-containing protein</fullName>
    </recommendedName>
</protein>